<comment type="caution">
    <text evidence="8">The sequence shown here is derived from an EMBL/GenBank/DDBJ whole genome shotgun (WGS) entry which is preliminary data.</text>
</comment>
<evidence type="ECO:0000256" key="3">
    <source>
        <dbReference type="ARBA" id="ARBA00022692"/>
    </source>
</evidence>
<organism evidence="8 9">
    <name type="scientific">Sphingomonas jejuensis</name>
    <dbReference type="NCBI Taxonomy" id="904715"/>
    <lineage>
        <taxon>Bacteria</taxon>
        <taxon>Pseudomonadati</taxon>
        <taxon>Pseudomonadota</taxon>
        <taxon>Alphaproteobacteria</taxon>
        <taxon>Sphingomonadales</taxon>
        <taxon>Sphingomonadaceae</taxon>
        <taxon>Sphingomonas</taxon>
    </lineage>
</organism>
<evidence type="ECO:0000256" key="5">
    <source>
        <dbReference type="ARBA" id="ARBA00023136"/>
    </source>
</evidence>
<keyword evidence="9" id="KW-1185">Reference proteome</keyword>
<reference evidence="8 9" key="1">
    <citation type="submission" date="2020-03" db="EMBL/GenBank/DDBJ databases">
        <title>Genomic Encyclopedia of Type Strains, Phase IV (KMG-IV): sequencing the most valuable type-strain genomes for metagenomic binning, comparative biology and taxonomic classification.</title>
        <authorList>
            <person name="Goeker M."/>
        </authorList>
    </citation>
    <scope>NUCLEOTIDE SEQUENCE [LARGE SCALE GENOMIC DNA]</scope>
    <source>
        <strain evidence="8 9">DSM 27651</strain>
    </source>
</reference>
<feature type="transmembrane region" description="Helical" evidence="6">
    <location>
        <begin position="38"/>
        <end position="59"/>
    </location>
</feature>
<feature type="signal peptide" evidence="7">
    <location>
        <begin position="1"/>
        <end position="28"/>
    </location>
</feature>
<comment type="similarity">
    <text evidence="2">Belongs to the UPF0382 family.</text>
</comment>
<proteinExistence type="inferred from homology"/>
<dbReference type="PROSITE" id="PS51257">
    <property type="entry name" value="PROKAR_LIPOPROTEIN"/>
    <property type="match status" value="1"/>
</dbReference>
<dbReference type="PANTHER" id="PTHR43461:SF1">
    <property type="entry name" value="TRANSMEMBRANE PROTEIN 256"/>
    <property type="match status" value="1"/>
</dbReference>
<feature type="transmembrane region" description="Helical" evidence="6">
    <location>
        <begin position="97"/>
        <end position="115"/>
    </location>
</feature>
<keyword evidence="7" id="KW-0732">Signal</keyword>
<evidence type="ECO:0000256" key="6">
    <source>
        <dbReference type="SAM" id="Phobius"/>
    </source>
</evidence>
<feature type="transmembrane region" description="Helical" evidence="6">
    <location>
        <begin position="71"/>
        <end position="91"/>
    </location>
</feature>
<dbReference type="EMBL" id="JAATJE010000001">
    <property type="protein sequence ID" value="NJC33572.1"/>
    <property type="molecule type" value="Genomic_DNA"/>
</dbReference>
<keyword evidence="4 6" id="KW-1133">Transmembrane helix</keyword>
<accession>A0ABX0XLA5</accession>
<evidence type="ECO:0000256" key="2">
    <source>
        <dbReference type="ARBA" id="ARBA00009694"/>
    </source>
</evidence>
<keyword evidence="3 6" id="KW-0812">Transmembrane</keyword>
<protein>
    <submittedName>
        <fullName evidence="8">Uncharacterized membrane protein YgdD (TMEM256/DUF423 family)</fullName>
    </submittedName>
</protein>
<dbReference type="Pfam" id="PF04241">
    <property type="entry name" value="DUF423"/>
    <property type="match status" value="1"/>
</dbReference>
<name>A0ABX0XLA5_9SPHN</name>
<evidence type="ECO:0000256" key="7">
    <source>
        <dbReference type="SAM" id="SignalP"/>
    </source>
</evidence>
<feature type="chain" id="PRO_5046757221" evidence="7">
    <location>
        <begin position="29"/>
        <end position="120"/>
    </location>
</feature>
<dbReference type="Proteomes" id="UP000734218">
    <property type="component" value="Unassembled WGS sequence"/>
</dbReference>
<comment type="subcellular location">
    <subcellularLocation>
        <location evidence="1">Membrane</location>
        <topology evidence="1">Multi-pass membrane protein</topology>
    </subcellularLocation>
</comment>
<evidence type="ECO:0000313" key="8">
    <source>
        <dbReference type="EMBL" id="NJC33572.1"/>
    </source>
</evidence>
<dbReference type="InterPro" id="IPR006696">
    <property type="entry name" value="DUF423"/>
</dbReference>
<evidence type="ECO:0000256" key="4">
    <source>
        <dbReference type="ARBA" id="ARBA00022989"/>
    </source>
</evidence>
<sequence>MRRGRAGGRFTALAALSAAVAIGCGAFAAHGASGRAATWLETGSFYLLVHAVAAMAIMSSGTGRLARGPSALLLGGAILFSGTLFLMAFGFPRMLGAITPIGGAAMIAGWLWLALRALRR</sequence>
<evidence type="ECO:0000256" key="1">
    <source>
        <dbReference type="ARBA" id="ARBA00004141"/>
    </source>
</evidence>
<evidence type="ECO:0000313" key="9">
    <source>
        <dbReference type="Proteomes" id="UP000734218"/>
    </source>
</evidence>
<gene>
    <name evidence="8" type="ORF">GGR88_001046</name>
</gene>
<dbReference type="PANTHER" id="PTHR43461">
    <property type="entry name" value="TRANSMEMBRANE PROTEIN 256"/>
    <property type="match status" value="1"/>
</dbReference>
<dbReference type="RefSeq" id="WP_167953539.1">
    <property type="nucleotide sequence ID" value="NZ_JAATJE010000001.1"/>
</dbReference>
<keyword evidence="5 6" id="KW-0472">Membrane</keyword>